<reference evidence="6" key="1">
    <citation type="submission" date="2024-06" db="EMBL/GenBank/DDBJ databases">
        <authorList>
            <person name="Ryan C."/>
        </authorList>
    </citation>
    <scope>NUCLEOTIDE SEQUENCE [LARGE SCALE GENOMIC DNA]</scope>
</reference>
<dbReference type="AlphaFoldDB" id="A0ABC9ANL8"/>
<keyword evidence="3" id="KW-0012">Acyltransferase</keyword>
<dbReference type="PANTHER" id="PTHR31642:SF13">
    <property type="entry name" value="AGMATINE HYDROXYCINNAMOYLTRANSFERASE 1"/>
    <property type="match status" value="1"/>
</dbReference>
<keyword evidence="2" id="KW-0808">Transferase</keyword>
<feature type="compositionally biased region" description="Polar residues" evidence="4">
    <location>
        <begin position="1"/>
        <end position="10"/>
    </location>
</feature>
<evidence type="ECO:0000256" key="4">
    <source>
        <dbReference type="SAM" id="MobiDB-lite"/>
    </source>
</evidence>
<dbReference type="Proteomes" id="UP001497457">
    <property type="component" value="Chromosome 21rd"/>
</dbReference>
<dbReference type="InterPro" id="IPR023213">
    <property type="entry name" value="CAT-like_dom_sf"/>
</dbReference>
<accession>A0ABC9ANL8</accession>
<dbReference type="GO" id="GO:0016747">
    <property type="term" value="F:acyltransferase activity, transferring groups other than amino-acyl groups"/>
    <property type="evidence" value="ECO:0007669"/>
    <property type="project" value="UniProtKB-ARBA"/>
</dbReference>
<dbReference type="PANTHER" id="PTHR31642">
    <property type="entry name" value="TRICHOTHECENE 3-O-ACETYLTRANSFERASE"/>
    <property type="match status" value="1"/>
</dbReference>
<evidence type="ECO:0000256" key="1">
    <source>
        <dbReference type="ARBA" id="ARBA00009861"/>
    </source>
</evidence>
<organism evidence="5 6">
    <name type="scientific">Urochloa decumbens</name>
    <dbReference type="NCBI Taxonomy" id="240449"/>
    <lineage>
        <taxon>Eukaryota</taxon>
        <taxon>Viridiplantae</taxon>
        <taxon>Streptophyta</taxon>
        <taxon>Embryophyta</taxon>
        <taxon>Tracheophyta</taxon>
        <taxon>Spermatophyta</taxon>
        <taxon>Magnoliopsida</taxon>
        <taxon>Liliopsida</taxon>
        <taxon>Poales</taxon>
        <taxon>Poaceae</taxon>
        <taxon>PACMAD clade</taxon>
        <taxon>Panicoideae</taxon>
        <taxon>Panicodae</taxon>
        <taxon>Paniceae</taxon>
        <taxon>Melinidinae</taxon>
        <taxon>Urochloa</taxon>
    </lineage>
</organism>
<evidence type="ECO:0000313" key="6">
    <source>
        <dbReference type="Proteomes" id="UP001497457"/>
    </source>
</evidence>
<name>A0ABC9ANL8_9POAL</name>
<evidence type="ECO:0000256" key="2">
    <source>
        <dbReference type="ARBA" id="ARBA00022679"/>
    </source>
</evidence>
<reference evidence="5 6" key="2">
    <citation type="submission" date="2024-10" db="EMBL/GenBank/DDBJ databases">
        <authorList>
            <person name="Ryan C."/>
        </authorList>
    </citation>
    <scope>NUCLEOTIDE SEQUENCE [LARGE SCALE GENOMIC DNA]</scope>
</reference>
<proteinExistence type="inferred from homology"/>
<sequence>MKITIHSSKSVKPAHGPGNARDAKPSTTFDVVPLTVFDEVNHNEHVTGIFAFNPPAPPIAMLEAGVAKVLAEYRDLAGRLVTDNGRSGKRAILLNDNGALLVEASADVALGAVMPLQVGPEALELYPCCDCAEELMLVQFTLFPCGSFVVGCGFHHSIADGYGISAILIALGKAVRGMAFDPTTLVHDRVSLFKPRDPPLVEFEHRGVEYTVPRVEQKAFENKSIDDDDDVVVETVHCSQEFISQLQSRISVGECLTYSVVQCVVAQLWRSITLARGLEMHEVTKLHLAVNGRGRLVDPKVPKGYIGNVVLWARPTTTVRELVDTPLCRTVELISREIACINDRYFRSFIDFASSGAVEREGLVRTAVLSEMVMRNNIEVDSELGIPFYDIDFGSGTPFLFMPTYSTPQPVEGAPFLVPTFTGDGGVVAYVPLFRRTVDMFMSCCYSLPQVAEARL</sequence>
<feature type="region of interest" description="Disordered" evidence="4">
    <location>
        <begin position="1"/>
        <end position="26"/>
    </location>
</feature>
<evidence type="ECO:0000313" key="5">
    <source>
        <dbReference type="EMBL" id="CAL4979859.1"/>
    </source>
</evidence>
<gene>
    <name evidence="5" type="ORF">URODEC1_LOCUS55406</name>
</gene>
<evidence type="ECO:0000256" key="3">
    <source>
        <dbReference type="ARBA" id="ARBA00023315"/>
    </source>
</evidence>
<dbReference type="EMBL" id="OZ075131">
    <property type="protein sequence ID" value="CAL4979859.1"/>
    <property type="molecule type" value="Genomic_DNA"/>
</dbReference>
<comment type="similarity">
    <text evidence="1">Belongs to the plant acyltransferase family.</text>
</comment>
<dbReference type="InterPro" id="IPR050317">
    <property type="entry name" value="Plant_Fungal_Acyltransferase"/>
</dbReference>
<dbReference type="Pfam" id="PF02458">
    <property type="entry name" value="Transferase"/>
    <property type="match status" value="1"/>
</dbReference>
<protein>
    <submittedName>
        <fullName evidence="5">Uncharacterized protein</fullName>
    </submittedName>
</protein>
<dbReference type="Gene3D" id="3.30.559.10">
    <property type="entry name" value="Chloramphenicol acetyltransferase-like domain"/>
    <property type="match status" value="2"/>
</dbReference>
<keyword evidence="6" id="KW-1185">Reference proteome</keyword>